<dbReference type="Pfam" id="PF00378">
    <property type="entry name" value="ECH_1"/>
    <property type="match status" value="1"/>
</dbReference>
<dbReference type="SUPFAM" id="SSF52096">
    <property type="entry name" value="ClpP/crotonase"/>
    <property type="match status" value="1"/>
</dbReference>
<dbReference type="Proteomes" id="UP001524642">
    <property type="component" value="Unassembled WGS sequence"/>
</dbReference>
<evidence type="ECO:0000313" key="1">
    <source>
        <dbReference type="EMBL" id="MCR0984894.1"/>
    </source>
</evidence>
<keyword evidence="2" id="KW-1185">Reference proteome</keyword>
<gene>
    <name evidence="1" type="ORF">NRP21_22815</name>
</gene>
<evidence type="ECO:0000313" key="2">
    <source>
        <dbReference type="Proteomes" id="UP001524642"/>
    </source>
</evidence>
<reference evidence="1 2" key="1">
    <citation type="submission" date="2022-06" db="EMBL/GenBank/DDBJ databases">
        <title>Roseomonas CN29.</title>
        <authorList>
            <person name="Cheng Y."/>
            <person name="He X."/>
        </authorList>
    </citation>
    <scope>NUCLEOTIDE SEQUENCE [LARGE SCALE GENOMIC DNA]</scope>
    <source>
        <strain evidence="1 2">CN29</strain>
    </source>
</reference>
<dbReference type="InterPro" id="IPR001753">
    <property type="entry name" value="Enoyl-CoA_hydra/iso"/>
</dbReference>
<dbReference type="RefSeq" id="WP_257718546.1">
    <property type="nucleotide sequence ID" value="NZ_JANJOU010000026.1"/>
</dbReference>
<dbReference type="InterPro" id="IPR029045">
    <property type="entry name" value="ClpP/crotonase-like_dom_sf"/>
</dbReference>
<accession>A0ABT1XB09</accession>
<dbReference type="Gene3D" id="3.90.226.10">
    <property type="entry name" value="2-enoyl-CoA Hydratase, Chain A, domain 1"/>
    <property type="match status" value="1"/>
</dbReference>
<name>A0ABT1XB09_9PROT</name>
<proteinExistence type="predicted"/>
<sequence>MVGTSRAAEISFTARVFNAGQALEDGLVSEVLVADRLMARALKIVEEIAGHPEPALRFCKRLLRRSEGSDLRSSLDLKAALQAIEH</sequence>
<comment type="caution">
    <text evidence="1">The sequence shown here is derived from an EMBL/GenBank/DDBJ whole genome shotgun (WGS) entry which is preliminary data.</text>
</comment>
<protein>
    <submittedName>
        <fullName evidence="1">Enoyl-CoA hydratase-related protein</fullName>
    </submittedName>
</protein>
<organism evidence="1 2">
    <name type="scientific">Roseomonas populi</name>
    <dbReference type="NCBI Taxonomy" id="3121582"/>
    <lineage>
        <taxon>Bacteria</taxon>
        <taxon>Pseudomonadati</taxon>
        <taxon>Pseudomonadota</taxon>
        <taxon>Alphaproteobacteria</taxon>
        <taxon>Acetobacterales</taxon>
        <taxon>Roseomonadaceae</taxon>
        <taxon>Roseomonas</taxon>
    </lineage>
</organism>
<dbReference type="EMBL" id="JANJOU010000026">
    <property type="protein sequence ID" value="MCR0984894.1"/>
    <property type="molecule type" value="Genomic_DNA"/>
</dbReference>